<keyword evidence="1" id="KW-0732">Signal</keyword>
<organism evidence="2">
    <name type="scientific">Streptomyces sp. R11</name>
    <dbReference type="NCBI Taxonomy" id="3238625"/>
    <lineage>
        <taxon>Bacteria</taxon>
        <taxon>Bacillati</taxon>
        <taxon>Actinomycetota</taxon>
        <taxon>Actinomycetes</taxon>
        <taxon>Kitasatosporales</taxon>
        <taxon>Streptomycetaceae</taxon>
        <taxon>Streptomyces</taxon>
    </lineage>
</organism>
<dbReference type="RefSeq" id="WP_369271206.1">
    <property type="nucleotide sequence ID" value="NZ_CP163432.1"/>
</dbReference>
<feature type="chain" id="PRO_5044226284" evidence="1">
    <location>
        <begin position="24"/>
        <end position="84"/>
    </location>
</feature>
<evidence type="ECO:0000313" key="2">
    <source>
        <dbReference type="EMBL" id="XDQ10926.1"/>
    </source>
</evidence>
<accession>A0AB39N0I6</accession>
<dbReference type="EMBL" id="CP163432">
    <property type="protein sequence ID" value="XDQ10926.1"/>
    <property type="molecule type" value="Genomic_DNA"/>
</dbReference>
<name>A0AB39N0I6_9ACTN</name>
<protein>
    <submittedName>
        <fullName evidence="2">Uncharacterized protein</fullName>
    </submittedName>
</protein>
<dbReference type="AlphaFoldDB" id="A0AB39N0I6"/>
<evidence type="ECO:0000256" key="1">
    <source>
        <dbReference type="SAM" id="SignalP"/>
    </source>
</evidence>
<sequence>MKKISALAALTMAALVLAAPAHADDGDRGRINIAGYTTANLCREALALVPLAAPWTGAAVDDACRNRDHVDDTRDQAAEPAVRP</sequence>
<proteinExistence type="predicted"/>
<feature type="signal peptide" evidence="1">
    <location>
        <begin position="1"/>
        <end position="23"/>
    </location>
</feature>
<reference evidence="2" key="1">
    <citation type="submission" date="2024-07" db="EMBL/GenBank/DDBJ databases">
        <authorList>
            <person name="Yu S.T."/>
        </authorList>
    </citation>
    <scope>NUCLEOTIDE SEQUENCE</scope>
    <source>
        <strain evidence="2">R11</strain>
    </source>
</reference>
<gene>
    <name evidence="2" type="ORF">AB5J55_15245</name>
</gene>